<evidence type="ECO:0000256" key="1">
    <source>
        <dbReference type="SAM" id="Coils"/>
    </source>
</evidence>
<organism evidence="4 5">
    <name type="scientific">Thermovenabulum gondwanense</name>
    <dbReference type="NCBI Taxonomy" id="520767"/>
    <lineage>
        <taxon>Bacteria</taxon>
        <taxon>Bacillati</taxon>
        <taxon>Bacillota</taxon>
        <taxon>Clostridia</taxon>
        <taxon>Thermosediminibacterales</taxon>
        <taxon>Thermosediminibacteraceae</taxon>
        <taxon>Thermovenabulum</taxon>
    </lineage>
</organism>
<evidence type="ECO:0000259" key="3">
    <source>
        <dbReference type="Pfam" id="PF24481"/>
    </source>
</evidence>
<sequence length="236" mass="28397">MGKEMELLWELQQIEQEEKKLIEVYNVLVKNAELKNLYQIILSEMKEYERLENALKDKREKQMHIEKEIKEIEKKYIENETFLYSGKIRNYKEMEMLSDNLKKLKDVKTEKEEILLRYMEEVYQLENLIKQISNKIRKMQKEYKEIRLKNNEDIDKIKKEIEKLRDRKLALTENIKPELLTIYKKIKLTKTDPVAKVIDFKCSGCNTILSFAKMQEVSQPTLPVYCESCGRLIFAE</sequence>
<dbReference type="Proteomes" id="UP000075737">
    <property type="component" value="Unassembled WGS sequence"/>
</dbReference>
<protein>
    <recommendedName>
        <fullName evidence="6">C4-type zinc ribbon domain-containing protein</fullName>
    </recommendedName>
</protein>
<feature type="coiled-coil region" evidence="1">
    <location>
        <begin position="11"/>
        <end position="174"/>
    </location>
</feature>
<reference evidence="4 5" key="1">
    <citation type="submission" date="2015-12" db="EMBL/GenBank/DDBJ databases">
        <title>Draft genome of Thermovenabulum gondwanense isolated from a red thermophilic microbial mat colonisisng an outflow channel of a bore well.</title>
        <authorList>
            <person name="Patel B.K."/>
        </authorList>
    </citation>
    <scope>NUCLEOTIDE SEQUENCE [LARGE SCALE GENOMIC DNA]</scope>
    <source>
        <strain evidence="4 5">R270</strain>
    </source>
</reference>
<comment type="caution">
    <text evidence="4">The sequence shown here is derived from an EMBL/GenBank/DDBJ whole genome shotgun (WGS) entry which is preliminary data.</text>
</comment>
<dbReference type="InterPro" id="IPR003743">
    <property type="entry name" value="Zf-RING_7"/>
</dbReference>
<dbReference type="STRING" id="520767.ATZ99_17720"/>
<feature type="domain" description="CT398-like coiled coil hairpin" evidence="3">
    <location>
        <begin position="11"/>
        <end position="187"/>
    </location>
</feature>
<dbReference type="InterPro" id="IPR056003">
    <property type="entry name" value="CT398_CC_hairpin"/>
</dbReference>
<dbReference type="Gene3D" id="1.10.287.1490">
    <property type="match status" value="1"/>
</dbReference>
<dbReference type="AlphaFoldDB" id="A0A162MBW8"/>
<evidence type="ECO:0000259" key="2">
    <source>
        <dbReference type="Pfam" id="PF02591"/>
    </source>
</evidence>
<dbReference type="Pfam" id="PF24481">
    <property type="entry name" value="CT398_CC"/>
    <property type="match status" value="1"/>
</dbReference>
<dbReference type="EMBL" id="LOHZ01000037">
    <property type="protein sequence ID" value="KYO65183.1"/>
    <property type="molecule type" value="Genomic_DNA"/>
</dbReference>
<evidence type="ECO:0008006" key="6">
    <source>
        <dbReference type="Google" id="ProtNLM"/>
    </source>
</evidence>
<dbReference type="RefSeq" id="WP_068748885.1">
    <property type="nucleotide sequence ID" value="NZ_LOHZ01000037.1"/>
</dbReference>
<dbReference type="Pfam" id="PF02591">
    <property type="entry name" value="Zn_ribbon_9"/>
    <property type="match status" value="1"/>
</dbReference>
<evidence type="ECO:0000313" key="5">
    <source>
        <dbReference type="Proteomes" id="UP000075737"/>
    </source>
</evidence>
<proteinExistence type="predicted"/>
<gene>
    <name evidence="4" type="ORF">ATZ99_17720</name>
</gene>
<dbReference type="OrthoDB" id="9795058at2"/>
<accession>A0A162MBW8</accession>
<feature type="domain" description="C4-type zinc ribbon" evidence="2">
    <location>
        <begin position="201"/>
        <end position="232"/>
    </location>
</feature>
<keyword evidence="1" id="KW-0175">Coiled coil</keyword>
<evidence type="ECO:0000313" key="4">
    <source>
        <dbReference type="EMBL" id="KYO65183.1"/>
    </source>
</evidence>
<name>A0A162MBW8_9FIRM</name>
<keyword evidence="5" id="KW-1185">Reference proteome</keyword>